<sequence>MPSPAAGEVLIEVLAVGVCGSDIHYYEHGRIGDLVVRSPLVLGHEASGRVVALGDGVRSLAVGDRVALEPGVPCGACRECRSGRYNLCPDVRFFATPPIDGTFAEFVTLPADFAHRVPDSLSDVEAALIEPLSVGLWSNQKADVGPGDTVLVTGAGPIGLLALQVAKARGAASVVVTDVVDTRLDVASELGADDVVNVRTSEANLADLAPSVLIECSGVPSSVAAGLRALRPAGRAVLVGMSADPDVSIPVATLQNRELTLTGTFRYANVYPAAIGMARQRTVNLARLGTHEFGLDDVEAALTASAADPSVIKPIVRPGR</sequence>
<dbReference type="PANTHER" id="PTHR43161">
    <property type="entry name" value="SORBITOL DEHYDROGENASE"/>
    <property type="match status" value="1"/>
</dbReference>
<dbReference type="SUPFAM" id="SSF50129">
    <property type="entry name" value="GroES-like"/>
    <property type="match status" value="1"/>
</dbReference>
<keyword evidence="4 7" id="KW-0862">Zinc</keyword>
<dbReference type="InterPro" id="IPR036291">
    <property type="entry name" value="NAD(P)-bd_dom_sf"/>
</dbReference>
<reference evidence="10 11" key="1">
    <citation type="submission" date="2020-07" db="EMBL/GenBank/DDBJ databases">
        <title>Sequencing the genomes of 1000 actinobacteria strains.</title>
        <authorList>
            <person name="Klenk H.-P."/>
        </authorList>
    </citation>
    <scope>NUCLEOTIDE SEQUENCE [LARGE SCALE GENOMIC DNA]</scope>
    <source>
        <strain evidence="10 11">DSM 26341</strain>
    </source>
</reference>
<comment type="cofactor">
    <cofactor evidence="1 7">
        <name>Zn(2+)</name>
        <dbReference type="ChEBI" id="CHEBI:29105"/>
    </cofactor>
</comment>
<organism evidence="10 11">
    <name type="scientific">Spelaeicoccus albus</name>
    <dbReference type="NCBI Taxonomy" id="1280376"/>
    <lineage>
        <taxon>Bacteria</taxon>
        <taxon>Bacillati</taxon>
        <taxon>Actinomycetota</taxon>
        <taxon>Actinomycetes</taxon>
        <taxon>Micrococcales</taxon>
        <taxon>Brevibacteriaceae</taxon>
        <taxon>Spelaeicoccus</taxon>
    </lineage>
</organism>
<keyword evidence="6" id="KW-0520">NAD</keyword>
<dbReference type="SUPFAM" id="SSF51735">
    <property type="entry name" value="NAD(P)-binding Rossmann-fold domains"/>
    <property type="match status" value="1"/>
</dbReference>
<dbReference type="Proteomes" id="UP000539111">
    <property type="component" value="Unassembled WGS sequence"/>
</dbReference>
<evidence type="ECO:0000259" key="9">
    <source>
        <dbReference type="Pfam" id="PF08240"/>
    </source>
</evidence>
<dbReference type="InterPro" id="IPR002328">
    <property type="entry name" value="ADH_Zn_CS"/>
</dbReference>
<dbReference type="EMBL" id="JACBZP010000001">
    <property type="protein sequence ID" value="NYI67598.1"/>
    <property type="molecule type" value="Genomic_DNA"/>
</dbReference>
<keyword evidence="5 10" id="KW-0560">Oxidoreductase</keyword>
<dbReference type="Gene3D" id="3.90.180.10">
    <property type="entry name" value="Medium-chain alcohol dehydrogenases, catalytic domain"/>
    <property type="match status" value="1"/>
</dbReference>
<keyword evidence="3 7" id="KW-0479">Metal-binding</keyword>
<comment type="caution">
    <text evidence="10">The sequence shown here is derived from an EMBL/GenBank/DDBJ whole genome shotgun (WGS) entry which is preliminary data.</text>
</comment>
<proteinExistence type="inferred from homology"/>
<dbReference type="EC" id="1.1.1.14" evidence="10"/>
<feature type="domain" description="Alcohol dehydrogenase-like N-terminal" evidence="9">
    <location>
        <begin position="6"/>
        <end position="119"/>
    </location>
</feature>
<evidence type="ECO:0000256" key="4">
    <source>
        <dbReference type="ARBA" id="ARBA00022833"/>
    </source>
</evidence>
<name>A0A7Z0D2G4_9MICO</name>
<dbReference type="InterPro" id="IPR045306">
    <property type="entry name" value="SDH-like"/>
</dbReference>
<evidence type="ECO:0000256" key="5">
    <source>
        <dbReference type="ARBA" id="ARBA00023002"/>
    </source>
</evidence>
<feature type="domain" description="Alcohol dehydrogenase-like C-terminal" evidence="8">
    <location>
        <begin position="157"/>
        <end position="277"/>
    </location>
</feature>
<accession>A0A7Z0D2G4</accession>
<dbReference type="Pfam" id="PF08240">
    <property type="entry name" value="ADH_N"/>
    <property type="match status" value="1"/>
</dbReference>
<dbReference type="InterPro" id="IPR013149">
    <property type="entry name" value="ADH-like_C"/>
</dbReference>
<dbReference type="FunFam" id="3.40.50.720:FF:000068">
    <property type="entry name" value="Sorbitol dehydrogenase"/>
    <property type="match status" value="1"/>
</dbReference>
<dbReference type="Gene3D" id="3.40.50.720">
    <property type="entry name" value="NAD(P)-binding Rossmann-like Domain"/>
    <property type="match status" value="1"/>
</dbReference>
<protein>
    <submittedName>
        <fullName evidence="10">L-iditol 2-dehydrogenase</fullName>
        <ecNumber evidence="10">1.1.1.14</ecNumber>
    </submittedName>
</protein>
<dbReference type="GO" id="GO:0003939">
    <property type="term" value="F:L-iditol 2-dehydrogenase (NAD+) activity"/>
    <property type="evidence" value="ECO:0007669"/>
    <property type="project" value="UniProtKB-EC"/>
</dbReference>
<dbReference type="InterPro" id="IPR013154">
    <property type="entry name" value="ADH-like_N"/>
</dbReference>
<evidence type="ECO:0000256" key="2">
    <source>
        <dbReference type="ARBA" id="ARBA00008072"/>
    </source>
</evidence>
<dbReference type="CDD" id="cd05285">
    <property type="entry name" value="sorbitol_DH"/>
    <property type="match status" value="1"/>
</dbReference>
<evidence type="ECO:0000259" key="8">
    <source>
        <dbReference type="Pfam" id="PF00107"/>
    </source>
</evidence>
<dbReference type="PROSITE" id="PS00059">
    <property type="entry name" value="ADH_ZINC"/>
    <property type="match status" value="1"/>
</dbReference>
<evidence type="ECO:0000256" key="3">
    <source>
        <dbReference type="ARBA" id="ARBA00022723"/>
    </source>
</evidence>
<dbReference type="PANTHER" id="PTHR43161:SF9">
    <property type="entry name" value="SORBITOL DEHYDROGENASE"/>
    <property type="match status" value="1"/>
</dbReference>
<evidence type="ECO:0000313" key="11">
    <source>
        <dbReference type="Proteomes" id="UP000539111"/>
    </source>
</evidence>
<dbReference type="GO" id="GO:0008270">
    <property type="term" value="F:zinc ion binding"/>
    <property type="evidence" value="ECO:0007669"/>
    <property type="project" value="InterPro"/>
</dbReference>
<evidence type="ECO:0000313" key="10">
    <source>
        <dbReference type="EMBL" id="NYI67598.1"/>
    </source>
</evidence>
<evidence type="ECO:0000256" key="1">
    <source>
        <dbReference type="ARBA" id="ARBA00001947"/>
    </source>
</evidence>
<dbReference type="AlphaFoldDB" id="A0A7Z0D2G4"/>
<dbReference type="Pfam" id="PF00107">
    <property type="entry name" value="ADH_zinc_N"/>
    <property type="match status" value="1"/>
</dbReference>
<dbReference type="InterPro" id="IPR011032">
    <property type="entry name" value="GroES-like_sf"/>
</dbReference>
<evidence type="ECO:0000256" key="6">
    <source>
        <dbReference type="ARBA" id="ARBA00023027"/>
    </source>
</evidence>
<evidence type="ECO:0000256" key="7">
    <source>
        <dbReference type="RuleBase" id="RU361277"/>
    </source>
</evidence>
<comment type="similarity">
    <text evidence="2 7">Belongs to the zinc-containing alcohol dehydrogenase family.</text>
</comment>
<keyword evidence="11" id="KW-1185">Reference proteome</keyword>
<gene>
    <name evidence="10" type="ORF">BJY26_001904</name>
</gene>